<dbReference type="Pfam" id="PF04577">
    <property type="entry name" value="Glyco_transf_61"/>
    <property type="match status" value="1"/>
</dbReference>
<accession>A0A6C0D910</accession>
<protein>
    <recommendedName>
        <fullName evidence="1">Glycosyltransferase 61 catalytic domain-containing protein</fullName>
    </recommendedName>
</protein>
<dbReference type="InterPro" id="IPR049625">
    <property type="entry name" value="Glyco_transf_61_cat"/>
</dbReference>
<reference evidence="2" key="1">
    <citation type="journal article" date="2020" name="Nature">
        <title>Giant virus diversity and host interactions through global metagenomics.</title>
        <authorList>
            <person name="Schulz F."/>
            <person name="Roux S."/>
            <person name="Paez-Espino D."/>
            <person name="Jungbluth S."/>
            <person name="Walsh D.A."/>
            <person name="Denef V.J."/>
            <person name="McMahon K.D."/>
            <person name="Konstantinidis K.T."/>
            <person name="Eloe-Fadrosh E.A."/>
            <person name="Kyrpides N.C."/>
            <person name="Woyke T."/>
        </authorList>
    </citation>
    <scope>NUCLEOTIDE SEQUENCE</scope>
    <source>
        <strain evidence="2">GVMAG-M-3300023174-129</strain>
    </source>
</reference>
<name>A0A6C0D910_9ZZZZ</name>
<dbReference type="GO" id="GO:0016757">
    <property type="term" value="F:glycosyltransferase activity"/>
    <property type="evidence" value="ECO:0007669"/>
    <property type="project" value="InterPro"/>
</dbReference>
<organism evidence="2">
    <name type="scientific">viral metagenome</name>
    <dbReference type="NCBI Taxonomy" id="1070528"/>
    <lineage>
        <taxon>unclassified sequences</taxon>
        <taxon>metagenomes</taxon>
        <taxon>organismal metagenomes</taxon>
    </lineage>
</organism>
<sequence length="401" mass="46874">MNIIPFRKALNNNYTLVEFDSRNTGYYKLNNVSLTGRNTYYPNCLLNINNQLISPYDEKVMSLNKESFYENNIYNLEELSLKYIEVNPIFFFIYNVDNYYHFLYDSLPILYHYFELRKTYPNLKVLTNTSHRTKLDLPLFVKQAFELLDISYIYVKENTLYQTMFVGSSLTHGSKSNEPPSKLSYDIWNKMVPDIYYNTPKKIYISRRSQLSKHPENIGTNYTQRRKCINEDNLVDLLNKYGYSEVLCEDLAMCNKIHLFEKATHIAGFIGGGMANCIFSKPTTRVLCFETPTFLDINRRFAHSMNHTNVSYINSCKHIESGGKFTLYTRVKYKEITGEIENYNNGIYTIKLSNNDVAGFSQDFIMNTVEAKEEELEALDNGLNSPFECDLEKVLPYLLEE</sequence>
<evidence type="ECO:0000313" key="2">
    <source>
        <dbReference type="EMBL" id="QHT12155.1"/>
    </source>
</evidence>
<feature type="domain" description="Glycosyltransferase 61 catalytic" evidence="1">
    <location>
        <begin position="99"/>
        <end position="287"/>
    </location>
</feature>
<evidence type="ECO:0000259" key="1">
    <source>
        <dbReference type="Pfam" id="PF04577"/>
    </source>
</evidence>
<proteinExistence type="predicted"/>
<dbReference type="AlphaFoldDB" id="A0A6C0D910"/>
<dbReference type="EMBL" id="MN739541">
    <property type="protein sequence ID" value="QHT12155.1"/>
    <property type="molecule type" value="Genomic_DNA"/>
</dbReference>